<evidence type="ECO:0000256" key="1">
    <source>
        <dbReference type="ARBA" id="ARBA00022679"/>
    </source>
</evidence>
<keyword evidence="1 5" id="KW-0808">Transferase</keyword>
<dbReference type="GO" id="GO:0008999">
    <property type="term" value="F:protein-N-terminal-alanine acetyltransferase activity"/>
    <property type="evidence" value="ECO:0007669"/>
    <property type="project" value="TreeGrafter"/>
</dbReference>
<dbReference type="GO" id="GO:0005737">
    <property type="term" value="C:cytoplasm"/>
    <property type="evidence" value="ECO:0007669"/>
    <property type="project" value="TreeGrafter"/>
</dbReference>
<dbReference type="eggNOG" id="COG1670">
    <property type="taxonomic scope" value="Bacteria"/>
</dbReference>
<accession>A0A226WUS8</accession>
<comment type="similarity">
    <text evidence="3">Belongs to the acetyltransferase family. RimJ subfamily.</text>
</comment>
<dbReference type="InterPro" id="IPR016181">
    <property type="entry name" value="Acyl_CoA_acyltransferase"/>
</dbReference>
<dbReference type="Pfam" id="PF13302">
    <property type="entry name" value="Acetyltransf_3"/>
    <property type="match status" value="1"/>
</dbReference>
<feature type="domain" description="N-acetyltransferase" evidence="4">
    <location>
        <begin position="73"/>
        <end position="230"/>
    </location>
</feature>
<gene>
    <name evidence="5" type="ORF">BSU04_29580</name>
</gene>
<dbReference type="AlphaFoldDB" id="A0A226WUS8"/>
<evidence type="ECO:0000313" key="6">
    <source>
        <dbReference type="Proteomes" id="UP000214720"/>
    </source>
</evidence>
<dbReference type="PANTHER" id="PTHR43792">
    <property type="entry name" value="GNAT FAMILY, PUTATIVE (AFU_ORTHOLOGUE AFUA_3G00765)-RELATED-RELATED"/>
    <property type="match status" value="1"/>
</dbReference>
<comment type="caution">
    <text evidence="5">The sequence shown here is derived from an EMBL/GenBank/DDBJ whole genome shotgun (WGS) entry which is preliminary data.</text>
</comment>
<dbReference type="Gene3D" id="3.40.630.30">
    <property type="match status" value="1"/>
</dbReference>
<dbReference type="PROSITE" id="PS51186">
    <property type="entry name" value="GNAT"/>
    <property type="match status" value="1"/>
</dbReference>
<organism evidence="5 6">
    <name type="scientific">Caballeronia sordidicola</name>
    <name type="common">Burkholderia sordidicola</name>
    <dbReference type="NCBI Taxonomy" id="196367"/>
    <lineage>
        <taxon>Bacteria</taxon>
        <taxon>Pseudomonadati</taxon>
        <taxon>Pseudomonadota</taxon>
        <taxon>Betaproteobacteria</taxon>
        <taxon>Burkholderiales</taxon>
        <taxon>Burkholderiaceae</taxon>
        <taxon>Caballeronia</taxon>
    </lineage>
</organism>
<dbReference type="EMBL" id="MTHB01000198">
    <property type="protein sequence ID" value="OXC74956.1"/>
    <property type="molecule type" value="Genomic_DNA"/>
</dbReference>
<reference evidence="6" key="1">
    <citation type="submission" date="2017-01" db="EMBL/GenBank/DDBJ databases">
        <title>Genome Analysis of Deinococcus marmoris KOPRI26562.</title>
        <authorList>
            <person name="Kim J.H."/>
            <person name="Oh H.-M."/>
        </authorList>
    </citation>
    <scope>NUCLEOTIDE SEQUENCE [LARGE SCALE GENOMIC DNA]</scope>
    <source>
        <strain evidence="6">PAMC 26633</strain>
    </source>
</reference>
<evidence type="ECO:0000256" key="3">
    <source>
        <dbReference type="ARBA" id="ARBA00038502"/>
    </source>
</evidence>
<name>A0A226WUS8_CABSO</name>
<evidence type="ECO:0000313" key="5">
    <source>
        <dbReference type="EMBL" id="OXC74956.1"/>
    </source>
</evidence>
<proteinExistence type="inferred from homology"/>
<dbReference type="Proteomes" id="UP000214720">
    <property type="component" value="Unassembled WGS sequence"/>
</dbReference>
<dbReference type="PANTHER" id="PTHR43792:SF8">
    <property type="entry name" value="[RIBOSOMAL PROTEIN US5]-ALANINE N-ACETYLTRANSFERASE"/>
    <property type="match status" value="1"/>
</dbReference>
<protein>
    <submittedName>
        <fullName evidence="5">Ribosomal-protein-S5p-alanine acetyltransferase</fullName>
    </submittedName>
</protein>
<evidence type="ECO:0000259" key="4">
    <source>
        <dbReference type="PROSITE" id="PS51186"/>
    </source>
</evidence>
<keyword evidence="2" id="KW-0012">Acyltransferase</keyword>
<sequence>MPLFITRKAGFNSSLYCRCLIAALPLNTITKGYLPLMAIEAEHRAMEQFPPEGLKTERVVLRPANSQYTGALLIYRLANRAHLDRWEPLREDSFFTMQAANERMALMENAMSAGTALHLLIFSSERRHVLIGDCHFTNIVRGPLQACHLGYSIDQRYEGRGLMHEALAAALGFIFDAYRLHRVMASYRPENDRSGRLLASLGFEHEGLAKAYLKIDGQWADHVLTSLVNPKD</sequence>
<dbReference type="InterPro" id="IPR000182">
    <property type="entry name" value="GNAT_dom"/>
</dbReference>
<evidence type="ECO:0000256" key="2">
    <source>
        <dbReference type="ARBA" id="ARBA00023315"/>
    </source>
</evidence>
<dbReference type="InterPro" id="IPR051531">
    <property type="entry name" value="N-acetyltransferase"/>
</dbReference>
<dbReference type="SUPFAM" id="SSF55729">
    <property type="entry name" value="Acyl-CoA N-acyltransferases (Nat)"/>
    <property type="match status" value="1"/>
</dbReference>